<dbReference type="InterPro" id="IPR050266">
    <property type="entry name" value="AB_hydrolase_sf"/>
</dbReference>
<name>A0ABT5U0Z2_9MICO</name>
<keyword evidence="2" id="KW-0378">Hydrolase</keyword>
<gene>
    <name evidence="2" type="ORF">PU560_15930</name>
</gene>
<dbReference type="Pfam" id="PF12697">
    <property type="entry name" value="Abhydrolase_6"/>
    <property type="match status" value="1"/>
</dbReference>
<dbReference type="EMBL" id="JARACI010001174">
    <property type="protein sequence ID" value="MDD9207946.1"/>
    <property type="molecule type" value="Genomic_DNA"/>
</dbReference>
<organism evidence="2 3">
    <name type="scientific">Georgenia halotolerans</name>
    <dbReference type="NCBI Taxonomy" id="3028317"/>
    <lineage>
        <taxon>Bacteria</taxon>
        <taxon>Bacillati</taxon>
        <taxon>Actinomycetota</taxon>
        <taxon>Actinomycetes</taxon>
        <taxon>Micrococcales</taxon>
        <taxon>Bogoriellaceae</taxon>
        <taxon>Georgenia</taxon>
    </lineage>
</organism>
<keyword evidence="3" id="KW-1185">Reference proteome</keyword>
<dbReference type="InterPro" id="IPR029058">
    <property type="entry name" value="AB_hydrolase_fold"/>
</dbReference>
<dbReference type="SUPFAM" id="SSF53474">
    <property type="entry name" value="alpha/beta-Hydrolases"/>
    <property type="match status" value="1"/>
</dbReference>
<dbReference type="GO" id="GO:0016787">
    <property type="term" value="F:hydrolase activity"/>
    <property type="evidence" value="ECO:0007669"/>
    <property type="project" value="UniProtKB-KW"/>
</dbReference>
<evidence type="ECO:0000313" key="2">
    <source>
        <dbReference type="EMBL" id="MDD9207946.1"/>
    </source>
</evidence>
<dbReference type="InterPro" id="IPR000073">
    <property type="entry name" value="AB_hydrolase_1"/>
</dbReference>
<reference evidence="2" key="1">
    <citation type="submission" date="2023-02" db="EMBL/GenBank/DDBJ databases">
        <title>Georgenia sp.10Sc9-8, isolated from a soil sample collected from the Taklamakan desert.</title>
        <authorList>
            <person name="Liu S."/>
        </authorList>
    </citation>
    <scope>NUCLEOTIDE SEQUENCE</scope>
    <source>
        <strain evidence="2">10Sc9-8</strain>
    </source>
</reference>
<protein>
    <submittedName>
        <fullName evidence="2">Alpha/beta hydrolase</fullName>
    </submittedName>
</protein>
<evidence type="ECO:0000259" key="1">
    <source>
        <dbReference type="Pfam" id="PF12697"/>
    </source>
</evidence>
<sequence>MSAAPTVLLVHGIRASRSMWRRQELALRAAGVPVLVPDLPGHGERRAEAFSVGGALATLEDAARRAEGPVVVAGVSLGGYLAVHWAARTRRRPAAVLAAACSTRPQGPGLVLYQQVARLIGRLPDRGAALNDALAARALPVEALRDLQRGGIALDVMDDALSGMRGVDPVADVQALGPVPVWVVNGQFDHFRGGERRLLEACADGRLLVVPGATHLVSLVAPVRFNRTLLELVDAVGP</sequence>
<evidence type="ECO:0000313" key="3">
    <source>
        <dbReference type="Proteomes" id="UP001165561"/>
    </source>
</evidence>
<comment type="caution">
    <text evidence="2">The sequence shown here is derived from an EMBL/GenBank/DDBJ whole genome shotgun (WGS) entry which is preliminary data.</text>
</comment>
<accession>A0ABT5U0Z2</accession>
<feature type="domain" description="AB hydrolase-1" evidence="1">
    <location>
        <begin position="7"/>
        <end position="226"/>
    </location>
</feature>
<proteinExistence type="predicted"/>
<dbReference type="Gene3D" id="3.40.50.1820">
    <property type="entry name" value="alpha/beta hydrolase"/>
    <property type="match status" value="1"/>
</dbReference>
<dbReference type="Proteomes" id="UP001165561">
    <property type="component" value="Unassembled WGS sequence"/>
</dbReference>
<dbReference type="PANTHER" id="PTHR43798">
    <property type="entry name" value="MONOACYLGLYCEROL LIPASE"/>
    <property type="match status" value="1"/>
</dbReference>
<dbReference type="PANTHER" id="PTHR43798:SF33">
    <property type="entry name" value="HYDROLASE, PUTATIVE (AFU_ORTHOLOGUE AFUA_2G14860)-RELATED"/>
    <property type="match status" value="1"/>
</dbReference>